<dbReference type="InterPro" id="IPR011009">
    <property type="entry name" value="Kinase-like_dom_sf"/>
</dbReference>
<evidence type="ECO:0000313" key="2">
    <source>
        <dbReference type="Proteomes" id="UP001209878"/>
    </source>
</evidence>
<sequence>MKLDRKLPATMTLSSGIATTSGGSSGQNIPAKVAEVSTELLRSFPHSKRVGNYLLGRTLGEGSFAKVKEGLHTLTGEKVLPFTLFVHTPCCCSHRSFMIK</sequence>
<gene>
    <name evidence="1" type="ORF">NP493_123g04031</name>
</gene>
<organism evidence="1 2">
    <name type="scientific">Ridgeia piscesae</name>
    <name type="common">Tubeworm</name>
    <dbReference type="NCBI Taxonomy" id="27915"/>
    <lineage>
        <taxon>Eukaryota</taxon>
        <taxon>Metazoa</taxon>
        <taxon>Spiralia</taxon>
        <taxon>Lophotrochozoa</taxon>
        <taxon>Annelida</taxon>
        <taxon>Polychaeta</taxon>
        <taxon>Sedentaria</taxon>
        <taxon>Canalipalpata</taxon>
        <taxon>Sabellida</taxon>
        <taxon>Siboglinidae</taxon>
        <taxon>Ridgeia</taxon>
    </lineage>
</organism>
<protein>
    <submittedName>
        <fullName evidence="1">Uncharacterized protein</fullName>
    </submittedName>
</protein>
<keyword evidence="2" id="KW-1185">Reference proteome</keyword>
<name>A0AAD9P662_RIDPI</name>
<dbReference type="Proteomes" id="UP001209878">
    <property type="component" value="Unassembled WGS sequence"/>
</dbReference>
<dbReference type="AlphaFoldDB" id="A0AAD9P662"/>
<reference evidence="1" key="1">
    <citation type="journal article" date="2023" name="Mol. Biol. Evol.">
        <title>Third-Generation Sequencing Reveals the Adaptive Role of the Epigenome in Three Deep-Sea Polychaetes.</title>
        <authorList>
            <person name="Perez M."/>
            <person name="Aroh O."/>
            <person name="Sun Y."/>
            <person name="Lan Y."/>
            <person name="Juniper S.K."/>
            <person name="Young C.R."/>
            <person name="Angers B."/>
            <person name="Qian P.Y."/>
        </authorList>
    </citation>
    <scope>NUCLEOTIDE SEQUENCE</scope>
    <source>
        <strain evidence="1">R07B-5</strain>
    </source>
</reference>
<dbReference type="EMBL" id="JAODUO010000123">
    <property type="protein sequence ID" value="KAK2188756.1"/>
    <property type="molecule type" value="Genomic_DNA"/>
</dbReference>
<proteinExistence type="predicted"/>
<dbReference type="SUPFAM" id="SSF56112">
    <property type="entry name" value="Protein kinase-like (PK-like)"/>
    <property type="match status" value="1"/>
</dbReference>
<comment type="caution">
    <text evidence="1">The sequence shown here is derived from an EMBL/GenBank/DDBJ whole genome shotgun (WGS) entry which is preliminary data.</text>
</comment>
<accession>A0AAD9P662</accession>
<evidence type="ECO:0000313" key="1">
    <source>
        <dbReference type="EMBL" id="KAK2188756.1"/>
    </source>
</evidence>
<dbReference type="Gene3D" id="3.30.200.20">
    <property type="entry name" value="Phosphorylase Kinase, domain 1"/>
    <property type="match status" value="1"/>
</dbReference>